<dbReference type="EMBL" id="CP046313">
    <property type="protein sequence ID" value="QGS08183.1"/>
    <property type="molecule type" value="Genomic_DNA"/>
</dbReference>
<evidence type="ECO:0000313" key="4">
    <source>
        <dbReference type="Proteomes" id="UP000235670"/>
    </source>
</evidence>
<dbReference type="OrthoDB" id="66275at2"/>
<reference evidence="3 5" key="2">
    <citation type="submission" date="2019-11" db="EMBL/GenBank/DDBJ databases">
        <title>FDA dAtabase for Regulatory Grade micrObial Sequences (FDA-ARGOS): Supporting development and validation of Infectious Disease Dx tests.</title>
        <authorList>
            <person name="Turner S."/>
            <person name="Byrd R."/>
            <person name="Tallon L."/>
            <person name="Sadzewicz L."/>
            <person name="Vavikolanu K."/>
            <person name="Mehta A."/>
            <person name="Aluvathingal J."/>
            <person name="Nadendla S."/>
            <person name="Myers T."/>
            <person name="Yan Y."/>
            <person name="Sichtig H."/>
        </authorList>
    </citation>
    <scope>NUCLEOTIDE SEQUENCE [LARGE SCALE GENOMIC DNA]</scope>
    <source>
        <strain evidence="3 5">FDAARGOS_742</strain>
    </source>
</reference>
<reference evidence="2 4" key="1">
    <citation type="submission" date="2017-09" db="EMBL/GenBank/DDBJ databases">
        <title>Bacterial strain isolated from the female urinary microbiota.</title>
        <authorList>
            <person name="Thomas-White K."/>
            <person name="Kumar N."/>
            <person name="Forster S."/>
            <person name="Putonti C."/>
            <person name="Lawley T."/>
            <person name="Wolfe A.J."/>
        </authorList>
    </citation>
    <scope>NUCLEOTIDE SEQUENCE [LARGE SCALE GENOMIC DNA]</scope>
    <source>
        <strain evidence="2 4">UMB0186</strain>
    </source>
</reference>
<dbReference type="InterPro" id="IPR041219">
    <property type="entry name" value="Phage_lysozyme2"/>
</dbReference>
<dbReference type="RefSeq" id="WP_006364895.1">
    <property type="nucleotide sequence ID" value="NZ_CAUTAO010000004.1"/>
</dbReference>
<organism evidence="2 4">
    <name type="scientific">Gemella sanguinis</name>
    <dbReference type="NCBI Taxonomy" id="84135"/>
    <lineage>
        <taxon>Bacteria</taxon>
        <taxon>Bacillati</taxon>
        <taxon>Bacillota</taxon>
        <taxon>Bacilli</taxon>
        <taxon>Bacillales</taxon>
        <taxon>Gemellaceae</taxon>
        <taxon>Gemella</taxon>
    </lineage>
</organism>
<dbReference type="EMBL" id="PNGT01000005">
    <property type="protein sequence ID" value="PMC52310.1"/>
    <property type="molecule type" value="Genomic_DNA"/>
</dbReference>
<feature type="domain" description="Phage tail lysozyme" evidence="1">
    <location>
        <begin position="34"/>
        <end position="168"/>
    </location>
</feature>
<evidence type="ECO:0000313" key="3">
    <source>
        <dbReference type="EMBL" id="QGS08183.1"/>
    </source>
</evidence>
<dbReference type="GeneID" id="84803166"/>
<name>A0A2N6SEG6_9BACL</name>
<dbReference type="Gene3D" id="1.10.530.10">
    <property type="match status" value="1"/>
</dbReference>
<evidence type="ECO:0000259" key="1">
    <source>
        <dbReference type="Pfam" id="PF18013"/>
    </source>
</evidence>
<dbReference type="Proteomes" id="UP000427636">
    <property type="component" value="Chromosome"/>
</dbReference>
<dbReference type="AlphaFoldDB" id="A0A2N6SEG6"/>
<dbReference type="STRING" id="84135.GCA_001052115_01151"/>
<keyword evidence="5" id="KW-1185">Reference proteome</keyword>
<dbReference type="Proteomes" id="UP000235670">
    <property type="component" value="Unassembled WGS sequence"/>
</dbReference>
<sequence>MAIFLLLCGAFLVGEYYNGKSKIIIQRQLTGSNNIEKAWNFYIAEGFSKEATAGILGNYMRESKMDPTIEEKGNNIGFGLAQWSFSRRTDLEKWTKENDFLPSSLEGQLNFSLIEMEKMKFGKYKYNDFKRVNNVKEATILFEKYYERAGVVALEERIKNAEEIYKKYS</sequence>
<gene>
    <name evidence="2" type="ORF">CJ218_05590</name>
    <name evidence="3" type="ORF">FOC50_07860</name>
</gene>
<accession>A0A2N6SEG6</accession>
<evidence type="ECO:0000313" key="5">
    <source>
        <dbReference type="Proteomes" id="UP000427636"/>
    </source>
</evidence>
<proteinExistence type="predicted"/>
<dbReference type="Pfam" id="PF18013">
    <property type="entry name" value="Phage_lysozyme2"/>
    <property type="match status" value="1"/>
</dbReference>
<evidence type="ECO:0000313" key="2">
    <source>
        <dbReference type="EMBL" id="PMC52310.1"/>
    </source>
</evidence>
<protein>
    <recommendedName>
        <fullName evidence="1">Phage tail lysozyme domain-containing protein</fullName>
    </recommendedName>
</protein>